<proteinExistence type="predicted"/>
<organism evidence="1 2">
    <name type="scientific">Polyangium fumosum</name>
    <dbReference type="NCBI Taxonomy" id="889272"/>
    <lineage>
        <taxon>Bacteria</taxon>
        <taxon>Pseudomonadati</taxon>
        <taxon>Myxococcota</taxon>
        <taxon>Polyangia</taxon>
        <taxon>Polyangiales</taxon>
        <taxon>Polyangiaceae</taxon>
        <taxon>Polyangium</taxon>
    </lineage>
</organism>
<dbReference type="RefSeq" id="WP_136930833.1">
    <property type="nucleotide sequence ID" value="NZ_SSMQ01000021.1"/>
</dbReference>
<dbReference type="OrthoDB" id="5521584at2"/>
<accession>A0A4U1JA17</accession>
<dbReference type="PROSITE" id="PS51257">
    <property type="entry name" value="PROKAR_LIPOPROTEIN"/>
    <property type="match status" value="1"/>
</dbReference>
<dbReference type="EMBL" id="SSMQ01000021">
    <property type="protein sequence ID" value="TKD05285.1"/>
    <property type="molecule type" value="Genomic_DNA"/>
</dbReference>
<reference evidence="1 2" key="1">
    <citation type="submission" date="2019-04" db="EMBL/GenBank/DDBJ databases">
        <authorList>
            <person name="Li Y."/>
            <person name="Wang J."/>
        </authorList>
    </citation>
    <scope>NUCLEOTIDE SEQUENCE [LARGE SCALE GENOMIC DNA]</scope>
    <source>
        <strain evidence="1 2">DSM 14668</strain>
    </source>
</reference>
<evidence type="ECO:0000313" key="1">
    <source>
        <dbReference type="EMBL" id="TKD05285.1"/>
    </source>
</evidence>
<dbReference type="Proteomes" id="UP000309215">
    <property type="component" value="Unassembled WGS sequence"/>
</dbReference>
<sequence length="368" mass="38643">MANRKVMAALVVGLVGAGCGARTELSESTRSEDVCAAEGQACRTSAACCGGGSCNAGVCEAPLCTAGEAPVVLVSGAERLSGVLADGDHVYFTQYGAGGAVLRVPKAGGAIETVVPASAWTESLVADASSLYFMDGDRVMRASKDGSGTSLLADNEEGSMSIAADASFVYWIAPADQAVRRVSKSGGTPDTLAKDKDLTPDMVPRMIADEDKLYWSASGLWSMPGFHATPKEGGALLVIDGAATTHFVADSTFLFWIATNASPVRLVRARKDGSEAKTLTEWPFASSDLAAAMAQDENYLYWANGQARIMNRIPKTGGGQVQIFSSPDAIQQFTLDTSCLYYIAVWRSSSTDETTSSLLRVPRFLPGE</sequence>
<gene>
    <name evidence="1" type="ORF">E8A74_21025</name>
</gene>
<protein>
    <recommendedName>
        <fullName evidence="3">DUF5050 domain-containing protein</fullName>
    </recommendedName>
</protein>
<keyword evidence="2" id="KW-1185">Reference proteome</keyword>
<comment type="caution">
    <text evidence="1">The sequence shown here is derived from an EMBL/GenBank/DDBJ whole genome shotgun (WGS) entry which is preliminary data.</text>
</comment>
<dbReference type="InterPro" id="IPR011042">
    <property type="entry name" value="6-blade_b-propeller_TolB-like"/>
</dbReference>
<evidence type="ECO:0000313" key="2">
    <source>
        <dbReference type="Proteomes" id="UP000309215"/>
    </source>
</evidence>
<dbReference type="SUPFAM" id="SSF101898">
    <property type="entry name" value="NHL repeat"/>
    <property type="match status" value="1"/>
</dbReference>
<dbReference type="AlphaFoldDB" id="A0A4U1JA17"/>
<name>A0A4U1JA17_9BACT</name>
<dbReference type="Gene3D" id="2.120.10.30">
    <property type="entry name" value="TolB, C-terminal domain"/>
    <property type="match status" value="1"/>
</dbReference>
<evidence type="ECO:0008006" key="3">
    <source>
        <dbReference type="Google" id="ProtNLM"/>
    </source>
</evidence>